<proteinExistence type="predicted"/>
<dbReference type="AlphaFoldDB" id="A0A6I2NS69"/>
<dbReference type="Pfam" id="PF17170">
    <property type="entry name" value="DUF5128"/>
    <property type="match status" value="1"/>
</dbReference>
<dbReference type="PROSITE" id="PS51257">
    <property type="entry name" value="PROKAR_LIPOPROTEIN"/>
    <property type="match status" value="1"/>
</dbReference>
<organism evidence="1 2">
    <name type="scientific">Parabacteroides distasonis</name>
    <dbReference type="NCBI Taxonomy" id="823"/>
    <lineage>
        <taxon>Bacteria</taxon>
        <taxon>Pseudomonadati</taxon>
        <taxon>Bacteroidota</taxon>
        <taxon>Bacteroidia</taxon>
        <taxon>Bacteroidales</taxon>
        <taxon>Tannerellaceae</taxon>
        <taxon>Parabacteroides</taxon>
    </lineage>
</organism>
<sequence length="399" mass="46431">MRKTEWSYTLIFLLLLACNNKNVQEQDLITVDVTISYPKKILILQDLFDIEYVSLETSDEYITSGTPNDIEGDCLLISDAIRNNTGNIFLFGKDGKGIKKISRLGQGAEEYTINLGCIFDLKEKELFVNNYVSRKIMVYDQDGNFKRSLNQKENFYYDKLENFNQDYLLCHDGYLSLKDEVVATRNYFMLVSKKDGSIKEISIPYKKNIYPLVTAEAAEGEIIYCIYNSPQIPYQDKGFLLMEASSDTIYHYTSNQQLIPRIVRTPSIQDMETKIFLYPGVQTDRYCFMQTVENIFNAQKEVGFPVVELVYDRQKETIYECEMYNNDFLKMEPMTMVYNFHDRLYFQNSKDVAFMKKLEAADLVEAYEDGKLKDGPLKEIASTLDEEDNPIIMIAKYKK</sequence>
<dbReference type="Proteomes" id="UP000432516">
    <property type="component" value="Unassembled WGS sequence"/>
</dbReference>
<name>A0A6I2NS69_PARDI</name>
<gene>
    <name evidence="1" type="ORF">GKD68_18085</name>
</gene>
<reference evidence="1 2" key="1">
    <citation type="journal article" date="2019" name="Nat. Med.">
        <title>A library of human gut bacterial isolates paired with longitudinal multiomics data enables mechanistic microbiome research.</title>
        <authorList>
            <person name="Poyet M."/>
            <person name="Groussin M."/>
            <person name="Gibbons S.M."/>
            <person name="Avila-Pacheco J."/>
            <person name="Jiang X."/>
            <person name="Kearney S.M."/>
            <person name="Perrotta A.R."/>
            <person name="Berdy B."/>
            <person name="Zhao S."/>
            <person name="Lieberman T.D."/>
            <person name="Swanson P.K."/>
            <person name="Smith M."/>
            <person name="Roesemann S."/>
            <person name="Alexander J.E."/>
            <person name="Rich S.A."/>
            <person name="Livny J."/>
            <person name="Vlamakis H."/>
            <person name="Clish C."/>
            <person name="Bullock K."/>
            <person name="Deik A."/>
            <person name="Scott J."/>
            <person name="Pierce K.A."/>
            <person name="Xavier R.J."/>
            <person name="Alm E.J."/>
        </authorList>
    </citation>
    <scope>NUCLEOTIDE SEQUENCE [LARGE SCALE GENOMIC DNA]</scope>
    <source>
        <strain evidence="1 2">BIOML-A2</strain>
    </source>
</reference>
<comment type="caution">
    <text evidence="1">The sequence shown here is derived from an EMBL/GenBank/DDBJ whole genome shotgun (WGS) entry which is preliminary data.</text>
</comment>
<protein>
    <submittedName>
        <fullName evidence="1">6-bladed beta-propeller</fullName>
    </submittedName>
</protein>
<evidence type="ECO:0000313" key="2">
    <source>
        <dbReference type="Proteomes" id="UP000432516"/>
    </source>
</evidence>
<dbReference type="RefSeq" id="WP_009275511.1">
    <property type="nucleotide sequence ID" value="NZ_CAXSUO010000005.1"/>
</dbReference>
<evidence type="ECO:0000313" key="1">
    <source>
        <dbReference type="EMBL" id="MRZ56614.1"/>
    </source>
</evidence>
<accession>A0A6I2NS69</accession>
<dbReference type="EMBL" id="WKNE01000019">
    <property type="protein sequence ID" value="MRZ56614.1"/>
    <property type="molecule type" value="Genomic_DNA"/>
</dbReference>